<comment type="caution">
    <text evidence="7">The sequence shown here is derived from an EMBL/GenBank/DDBJ whole genome shotgun (WGS) entry which is preliminary data.</text>
</comment>
<keyword evidence="4 6" id="KW-0689">Ribosomal protein</keyword>
<keyword evidence="5 6" id="KW-0687">Ribonucleoprotein</keyword>
<evidence type="ECO:0000256" key="1">
    <source>
        <dbReference type="ARBA" id="ARBA00010254"/>
    </source>
</evidence>
<dbReference type="AlphaFoldDB" id="A0A1F4ZBR8"/>
<protein>
    <recommendedName>
        <fullName evidence="6">Small ribosomal subunit protein uS17</fullName>
    </recommendedName>
</protein>
<dbReference type="Gene3D" id="2.40.50.140">
    <property type="entry name" value="Nucleic acid-binding proteins"/>
    <property type="match status" value="1"/>
</dbReference>
<dbReference type="GO" id="GO:0006412">
    <property type="term" value="P:translation"/>
    <property type="evidence" value="ECO:0007669"/>
    <property type="project" value="UniProtKB-UniRule"/>
</dbReference>
<dbReference type="GO" id="GO:0022627">
    <property type="term" value="C:cytosolic small ribosomal subunit"/>
    <property type="evidence" value="ECO:0007669"/>
    <property type="project" value="TreeGrafter"/>
</dbReference>
<dbReference type="Pfam" id="PF00366">
    <property type="entry name" value="Ribosomal_S17"/>
    <property type="match status" value="1"/>
</dbReference>
<evidence type="ECO:0000256" key="5">
    <source>
        <dbReference type="ARBA" id="ARBA00023274"/>
    </source>
</evidence>
<comment type="subunit">
    <text evidence="6">Part of the 30S ribosomal subunit.</text>
</comment>
<evidence type="ECO:0000256" key="2">
    <source>
        <dbReference type="ARBA" id="ARBA00022730"/>
    </source>
</evidence>
<dbReference type="STRING" id="1797259.A2989_00605"/>
<dbReference type="GO" id="GO:0019843">
    <property type="term" value="F:rRNA binding"/>
    <property type="evidence" value="ECO:0007669"/>
    <property type="project" value="UniProtKB-UniRule"/>
</dbReference>
<evidence type="ECO:0000313" key="7">
    <source>
        <dbReference type="EMBL" id="OGD03317.1"/>
    </source>
</evidence>
<sequence length="79" mass="8761">MKTLSGLVVSDKMQNTVVVAVAKWMKHPKYDKRTKKTRKYHARNETGAKVGDTVTIVEVKPVAKTVFFKVVGVESGGKK</sequence>
<evidence type="ECO:0000313" key="8">
    <source>
        <dbReference type="Proteomes" id="UP000177080"/>
    </source>
</evidence>
<accession>A0A1F4ZBR8</accession>
<reference evidence="7 8" key="1">
    <citation type="journal article" date="2016" name="Nat. Commun.">
        <title>Thousands of microbial genomes shed light on interconnected biogeochemical processes in an aquifer system.</title>
        <authorList>
            <person name="Anantharaman K."/>
            <person name="Brown C.T."/>
            <person name="Hug L.A."/>
            <person name="Sharon I."/>
            <person name="Castelle C.J."/>
            <person name="Probst A.J."/>
            <person name="Thomas B.C."/>
            <person name="Singh A."/>
            <person name="Wilkins M.J."/>
            <person name="Karaoz U."/>
            <person name="Brodie E.L."/>
            <person name="Williams K.H."/>
            <person name="Hubbard S.S."/>
            <person name="Banfield J.F."/>
        </authorList>
    </citation>
    <scope>NUCLEOTIDE SEQUENCE [LARGE SCALE GENOMIC DNA]</scope>
</reference>
<organism evidence="7 8">
    <name type="scientific">Candidatus Amesbacteria bacterium RIFCSPLOWO2_01_FULL_48_25</name>
    <dbReference type="NCBI Taxonomy" id="1797259"/>
    <lineage>
        <taxon>Bacteria</taxon>
        <taxon>Candidatus Amesiibacteriota</taxon>
    </lineage>
</organism>
<comment type="function">
    <text evidence="6">One of the primary rRNA binding proteins, it binds specifically to the 5'-end of 16S ribosomal RNA.</text>
</comment>
<dbReference type="Proteomes" id="UP000177080">
    <property type="component" value="Unassembled WGS sequence"/>
</dbReference>
<dbReference type="PANTHER" id="PTHR10744:SF1">
    <property type="entry name" value="SMALL RIBOSOMAL SUBUNIT PROTEIN US17M"/>
    <property type="match status" value="1"/>
</dbReference>
<keyword evidence="2 6" id="KW-0699">rRNA-binding</keyword>
<dbReference type="InterPro" id="IPR019984">
    <property type="entry name" value="Ribosomal_uS17_bact/chlr"/>
</dbReference>
<evidence type="ECO:0000256" key="3">
    <source>
        <dbReference type="ARBA" id="ARBA00022884"/>
    </source>
</evidence>
<dbReference type="InterPro" id="IPR012340">
    <property type="entry name" value="NA-bd_OB-fold"/>
</dbReference>
<dbReference type="EMBL" id="MEXN01000007">
    <property type="protein sequence ID" value="OGD03317.1"/>
    <property type="molecule type" value="Genomic_DNA"/>
</dbReference>
<proteinExistence type="inferred from homology"/>
<dbReference type="PRINTS" id="PR00973">
    <property type="entry name" value="RIBOSOMALS17"/>
</dbReference>
<evidence type="ECO:0000256" key="6">
    <source>
        <dbReference type="HAMAP-Rule" id="MF_01345"/>
    </source>
</evidence>
<gene>
    <name evidence="6" type="primary">rpsQ</name>
    <name evidence="7" type="ORF">A2989_00605</name>
</gene>
<dbReference type="NCBIfam" id="NF004123">
    <property type="entry name" value="PRK05610.1"/>
    <property type="match status" value="1"/>
</dbReference>
<comment type="similarity">
    <text evidence="1 6">Belongs to the universal ribosomal protein uS17 family.</text>
</comment>
<name>A0A1F4ZBR8_9BACT</name>
<evidence type="ECO:0000256" key="4">
    <source>
        <dbReference type="ARBA" id="ARBA00022980"/>
    </source>
</evidence>
<dbReference type="SUPFAM" id="SSF50249">
    <property type="entry name" value="Nucleic acid-binding proteins"/>
    <property type="match status" value="1"/>
</dbReference>
<dbReference type="CDD" id="cd00364">
    <property type="entry name" value="Ribosomal_uS17"/>
    <property type="match status" value="1"/>
</dbReference>
<dbReference type="PANTHER" id="PTHR10744">
    <property type="entry name" value="40S RIBOSOMAL PROTEIN S11 FAMILY MEMBER"/>
    <property type="match status" value="1"/>
</dbReference>
<dbReference type="InterPro" id="IPR000266">
    <property type="entry name" value="Ribosomal_uS17"/>
</dbReference>
<dbReference type="GO" id="GO:0003735">
    <property type="term" value="F:structural constituent of ribosome"/>
    <property type="evidence" value="ECO:0007669"/>
    <property type="project" value="InterPro"/>
</dbReference>
<keyword evidence="3 6" id="KW-0694">RNA-binding</keyword>
<dbReference type="HAMAP" id="MF_01345_B">
    <property type="entry name" value="Ribosomal_uS17_B"/>
    <property type="match status" value="1"/>
</dbReference>